<dbReference type="InterPro" id="IPR029479">
    <property type="entry name" value="Nitroreductase"/>
</dbReference>
<evidence type="ECO:0000256" key="1">
    <source>
        <dbReference type="ARBA" id="ARBA00001917"/>
    </source>
</evidence>
<dbReference type="GO" id="GO:0016491">
    <property type="term" value="F:oxidoreductase activity"/>
    <property type="evidence" value="ECO:0007669"/>
    <property type="project" value="UniProtKB-KW"/>
</dbReference>
<comment type="similarity">
    <text evidence="2">Belongs to the nitroreductase family.</text>
</comment>
<evidence type="ECO:0000256" key="3">
    <source>
        <dbReference type="ARBA" id="ARBA00022630"/>
    </source>
</evidence>
<dbReference type="EMBL" id="CP017634">
    <property type="protein sequence ID" value="ATW26868.1"/>
    <property type="molecule type" value="Genomic_DNA"/>
</dbReference>
<keyword evidence="3" id="KW-0285">Flavoprotein</keyword>
<keyword evidence="4" id="KW-0288">FMN</keyword>
<dbReference type="PANTHER" id="PTHR43673:SF2">
    <property type="entry name" value="NITROREDUCTASE"/>
    <property type="match status" value="1"/>
</dbReference>
<evidence type="ECO:0000256" key="2">
    <source>
        <dbReference type="ARBA" id="ARBA00007118"/>
    </source>
</evidence>
<dbReference type="KEGG" id="fwa:DCMF_20750"/>
<dbReference type="Gene3D" id="3.40.109.10">
    <property type="entry name" value="NADH Oxidase"/>
    <property type="match status" value="1"/>
</dbReference>
<dbReference type="AlphaFoldDB" id="A0A3G1KWJ8"/>
<feature type="domain" description="Nitroreductase" evidence="6">
    <location>
        <begin position="8"/>
        <end position="166"/>
    </location>
</feature>
<accession>A0A3G1KWJ8</accession>
<reference evidence="7 8" key="1">
    <citation type="submission" date="2016-10" db="EMBL/GenBank/DDBJ databases">
        <title>Complete Genome Sequence of Peptococcaceae strain DCMF.</title>
        <authorList>
            <person name="Edwards R.J."/>
            <person name="Holland S.I."/>
            <person name="Deshpande N.P."/>
            <person name="Wong Y.K."/>
            <person name="Ertan H."/>
            <person name="Manefield M."/>
            <person name="Russell T.L."/>
            <person name="Lee M.J."/>
        </authorList>
    </citation>
    <scope>NUCLEOTIDE SEQUENCE [LARGE SCALE GENOMIC DNA]</scope>
    <source>
        <strain evidence="7 8">DCMF</strain>
    </source>
</reference>
<evidence type="ECO:0000313" key="8">
    <source>
        <dbReference type="Proteomes" id="UP000323521"/>
    </source>
</evidence>
<dbReference type="RefSeq" id="WP_148136196.1">
    <property type="nucleotide sequence ID" value="NZ_CP017634.1"/>
</dbReference>
<name>A0A3G1KWJ8_FORW1</name>
<evidence type="ECO:0000313" key="7">
    <source>
        <dbReference type="EMBL" id="ATW26868.1"/>
    </source>
</evidence>
<comment type="cofactor">
    <cofactor evidence="1">
        <name>FMN</name>
        <dbReference type="ChEBI" id="CHEBI:58210"/>
    </cofactor>
</comment>
<evidence type="ECO:0000256" key="5">
    <source>
        <dbReference type="ARBA" id="ARBA00023002"/>
    </source>
</evidence>
<evidence type="ECO:0000256" key="4">
    <source>
        <dbReference type="ARBA" id="ARBA00022643"/>
    </source>
</evidence>
<dbReference type="PANTHER" id="PTHR43673">
    <property type="entry name" value="NAD(P)H NITROREDUCTASE YDGI-RELATED"/>
    <property type="match status" value="1"/>
</dbReference>
<dbReference type="Proteomes" id="UP000323521">
    <property type="component" value="Chromosome"/>
</dbReference>
<proteinExistence type="inferred from homology"/>
<dbReference type="InterPro" id="IPR000415">
    <property type="entry name" value="Nitroreductase-like"/>
</dbReference>
<sequence>MNETLYNILTRRSIRQYQQKQLKDEEVQSILEAGQFAPSAMNQQSWHITVVQSKEMLQKINGTCRAVFLKSGVKNMEERGKAENFSPFYHAPTFIIVCGEANAIAPQNDGSLALGNMLLAAHSLGIGSCWIHAMNYVFSTEEGKALKKELGIPEGYVSVGAAAFGYKAGESPAPAPRKEGTVHIIK</sequence>
<dbReference type="OrthoDB" id="9812105at2"/>
<dbReference type="Pfam" id="PF00881">
    <property type="entry name" value="Nitroreductase"/>
    <property type="match status" value="1"/>
</dbReference>
<keyword evidence="8" id="KW-1185">Reference proteome</keyword>
<evidence type="ECO:0000259" key="6">
    <source>
        <dbReference type="Pfam" id="PF00881"/>
    </source>
</evidence>
<dbReference type="SUPFAM" id="SSF55469">
    <property type="entry name" value="FMN-dependent nitroreductase-like"/>
    <property type="match status" value="1"/>
</dbReference>
<dbReference type="CDD" id="cd02136">
    <property type="entry name" value="PnbA_NfnB-like"/>
    <property type="match status" value="1"/>
</dbReference>
<gene>
    <name evidence="7" type="ORF">DCMF_20750</name>
</gene>
<protein>
    <submittedName>
        <fullName evidence="7">Nitroreductase</fullName>
    </submittedName>
</protein>
<organism evidence="7 8">
    <name type="scientific">Formimonas warabiya</name>
    <dbReference type="NCBI Taxonomy" id="1761012"/>
    <lineage>
        <taxon>Bacteria</taxon>
        <taxon>Bacillati</taxon>
        <taxon>Bacillota</taxon>
        <taxon>Clostridia</taxon>
        <taxon>Eubacteriales</taxon>
        <taxon>Peptococcaceae</taxon>
        <taxon>Candidatus Formimonas</taxon>
    </lineage>
</organism>
<keyword evidence="5" id="KW-0560">Oxidoreductase</keyword>